<dbReference type="InterPro" id="IPR028098">
    <property type="entry name" value="Glyco_trans_4-like_N"/>
</dbReference>
<dbReference type="STRING" id="768671.ThimaDRAFT_3482"/>
<reference evidence="6 7" key="1">
    <citation type="submission" date="2011-06" db="EMBL/GenBank/DDBJ databases">
        <title>The draft genome of Thiocapsa marina 5811.</title>
        <authorList>
            <consortium name="US DOE Joint Genome Institute (JGI-PGF)"/>
            <person name="Lucas S."/>
            <person name="Han J."/>
            <person name="Cheng J.-F."/>
            <person name="Goodwin L."/>
            <person name="Pitluck S."/>
            <person name="Peters L."/>
            <person name="Land M.L."/>
            <person name="Hauser L."/>
            <person name="Vogl K."/>
            <person name="Liu Z."/>
            <person name="Imhoff J."/>
            <person name="Thiel V."/>
            <person name="Frigaard N.-U."/>
            <person name="Bryant D."/>
            <person name="Woyke T.J."/>
        </authorList>
    </citation>
    <scope>NUCLEOTIDE SEQUENCE [LARGE SCALE GENOMIC DNA]</scope>
    <source>
        <strain evidence="6 7">5811</strain>
    </source>
</reference>
<keyword evidence="2" id="KW-0328">Glycosyltransferase</keyword>
<evidence type="ECO:0000256" key="1">
    <source>
        <dbReference type="ARBA" id="ARBA00009481"/>
    </source>
</evidence>
<dbReference type="Pfam" id="PF00534">
    <property type="entry name" value="Glycos_transf_1"/>
    <property type="match status" value="1"/>
</dbReference>
<dbReference type="GO" id="GO:1901135">
    <property type="term" value="P:carbohydrate derivative metabolic process"/>
    <property type="evidence" value="ECO:0007669"/>
    <property type="project" value="UniProtKB-ARBA"/>
</dbReference>
<dbReference type="PANTHER" id="PTHR12526">
    <property type="entry name" value="GLYCOSYLTRANSFERASE"/>
    <property type="match status" value="1"/>
</dbReference>
<keyword evidence="3 6" id="KW-0808">Transferase</keyword>
<dbReference type="OrthoDB" id="9775208at2"/>
<dbReference type="PATRIC" id="fig|768671.3.peg.3685"/>
<evidence type="ECO:0000259" key="5">
    <source>
        <dbReference type="Pfam" id="PF13579"/>
    </source>
</evidence>
<evidence type="ECO:0000313" key="6">
    <source>
        <dbReference type="EMBL" id="EGV17450.1"/>
    </source>
</evidence>
<feature type="domain" description="Glycosyl transferase family 1" evidence="4">
    <location>
        <begin position="192"/>
        <end position="355"/>
    </location>
</feature>
<dbReference type="eggNOG" id="COG0438">
    <property type="taxonomic scope" value="Bacteria"/>
</dbReference>
<feature type="domain" description="Glycosyltransferase subfamily 4-like N-terminal" evidence="5">
    <location>
        <begin position="54"/>
        <end position="175"/>
    </location>
</feature>
<protein>
    <submittedName>
        <fullName evidence="6">Glycosyl transferase group 1</fullName>
    </submittedName>
</protein>
<evidence type="ECO:0000256" key="3">
    <source>
        <dbReference type="ARBA" id="ARBA00022679"/>
    </source>
</evidence>
<evidence type="ECO:0000259" key="4">
    <source>
        <dbReference type="Pfam" id="PF00534"/>
    </source>
</evidence>
<dbReference type="Gene3D" id="3.40.50.2000">
    <property type="entry name" value="Glycogen Phosphorylase B"/>
    <property type="match status" value="2"/>
</dbReference>
<dbReference type="InterPro" id="IPR001296">
    <property type="entry name" value="Glyco_trans_1"/>
</dbReference>
<dbReference type="Pfam" id="PF13579">
    <property type="entry name" value="Glyco_trans_4_4"/>
    <property type="match status" value="1"/>
</dbReference>
<dbReference type="PANTHER" id="PTHR12526:SF640">
    <property type="entry name" value="COLANIC ACID BIOSYNTHESIS GLYCOSYLTRANSFERASE WCAL-RELATED"/>
    <property type="match status" value="1"/>
</dbReference>
<sequence>MKGARTRGADAPLRLVVVVPFKDRVSETFIRAHVERLPFQVVARYGIQTDLVDAEGRKIWWWGWWFREAARRLAPKMNSAGSAFFLAWHLKSIKADAVLAEYGTTGDWLASACVKAGVPLFVHFHGYDAWKTDLLEIHRTSYRRMFETAAGVVAVSEPMREQLLRLGAKPERLHLSLYGVDPECFDGALPGQQPPRFVAVGRFVEKKAPYLTLLAFSQVIPFVSDATLTMVGDGPLLGPCKRLAAALGLVQSVTFAGAQTSDEVGRLMRDARAFVQHSLKAEDGDCEGTPVGIIEAQMSGLPVVSTRHAGIPHVVVEGGTGFLVEEGDAQGMAAAMRRLAESPALAGTLGKAARDRALANFTLDRHLADLTRMIEAELPISVVHPSVGV</sequence>
<organism evidence="6 7">
    <name type="scientific">Thiocapsa marina 5811</name>
    <dbReference type="NCBI Taxonomy" id="768671"/>
    <lineage>
        <taxon>Bacteria</taxon>
        <taxon>Pseudomonadati</taxon>
        <taxon>Pseudomonadota</taxon>
        <taxon>Gammaproteobacteria</taxon>
        <taxon>Chromatiales</taxon>
        <taxon>Chromatiaceae</taxon>
        <taxon>Thiocapsa</taxon>
    </lineage>
</organism>
<dbReference type="Proteomes" id="UP000005459">
    <property type="component" value="Unassembled WGS sequence"/>
</dbReference>
<dbReference type="EMBL" id="AFWV01000011">
    <property type="protein sequence ID" value="EGV17450.1"/>
    <property type="molecule type" value="Genomic_DNA"/>
</dbReference>
<dbReference type="GO" id="GO:0016757">
    <property type="term" value="F:glycosyltransferase activity"/>
    <property type="evidence" value="ECO:0007669"/>
    <property type="project" value="UniProtKB-KW"/>
</dbReference>
<evidence type="ECO:0000256" key="2">
    <source>
        <dbReference type="ARBA" id="ARBA00022676"/>
    </source>
</evidence>
<proteinExistence type="inferred from homology"/>
<name>F9UEX9_9GAMM</name>
<dbReference type="AlphaFoldDB" id="F9UEX9"/>
<keyword evidence="7" id="KW-1185">Reference proteome</keyword>
<dbReference type="SUPFAM" id="SSF53756">
    <property type="entry name" value="UDP-Glycosyltransferase/glycogen phosphorylase"/>
    <property type="match status" value="1"/>
</dbReference>
<accession>F9UEX9</accession>
<gene>
    <name evidence="6" type="ORF">ThimaDRAFT_3482</name>
</gene>
<evidence type="ECO:0000313" key="7">
    <source>
        <dbReference type="Proteomes" id="UP000005459"/>
    </source>
</evidence>
<comment type="similarity">
    <text evidence="1">Belongs to the glycosyltransferase group 1 family. Glycosyltransferase 4 subfamily.</text>
</comment>